<dbReference type="GO" id="GO:0003700">
    <property type="term" value="F:DNA-binding transcription factor activity"/>
    <property type="evidence" value="ECO:0007669"/>
    <property type="project" value="InterPro"/>
</dbReference>
<keyword evidence="3" id="KW-0804">Transcription</keyword>
<dbReference type="STRING" id="494026.PGLA_18290"/>
<dbReference type="GO" id="GO:0043565">
    <property type="term" value="F:sequence-specific DNA binding"/>
    <property type="evidence" value="ECO:0007669"/>
    <property type="project" value="InterPro"/>
</dbReference>
<dbReference type="InterPro" id="IPR018062">
    <property type="entry name" value="HTH_AraC-typ_CS"/>
</dbReference>
<dbReference type="Pfam" id="PF12833">
    <property type="entry name" value="HTH_18"/>
    <property type="match status" value="1"/>
</dbReference>
<evidence type="ECO:0000313" key="5">
    <source>
        <dbReference type="EMBL" id="OAB40144.1"/>
    </source>
</evidence>
<accession>A0A168J4C3</accession>
<dbReference type="SMART" id="SM00342">
    <property type="entry name" value="HTH_ARAC"/>
    <property type="match status" value="1"/>
</dbReference>
<name>A0A168J4C3_9BACL</name>
<protein>
    <submittedName>
        <fullName evidence="5">AraC family transcriptional regulator</fullName>
    </submittedName>
</protein>
<dbReference type="PROSITE" id="PS00041">
    <property type="entry name" value="HTH_ARAC_FAMILY_1"/>
    <property type="match status" value="1"/>
</dbReference>
<evidence type="ECO:0000313" key="6">
    <source>
        <dbReference type="Proteomes" id="UP000076967"/>
    </source>
</evidence>
<dbReference type="SUPFAM" id="SSF46689">
    <property type="entry name" value="Homeodomain-like"/>
    <property type="match status" value="1"/>
</dbReference>
<dbReference type="Proteomes" id="UP000076967">
    <property type="component" value="Unassembled WGS sequence"/>
</dbReference>
<keyword evidence="6" id="KW-1185">Reference proteome</keyword>
<evidence type="ECO:0000256" key="3">
    <source>
        <dbReference type="ARBA" id="ARBA00023163"/>
    </source>
</evidence>
<sequence length="326" mass="36929">METTNFHQNFNQFFDKLQVARKKEMPAELMAFRSGIGEGSINRLIPRSDLEVVISDYSFDRDYQMNMSTMRPMIELSYCMEGARGIHISGSDHEIVSGTCSLQFIEQVGANFAFNKNESYQMMGIGIPVSTFNHFMQEVGGEGGNSMDFSHILGEKSYRMFQDKIDPSASIIVKRMLDAVEEKSMTNLELECNALQLLSMSFRSFLFDKDPKPSEFSKSDVAKIRQARAIIIECMTEPPTLTELSCSIDLNDYKLKKGFKEMYGTTVFGYLREKRLEKAHLLLQGGKMNVNEASCAVGYSNPSYFAEAFRNKFGVNPGEFVRGLTR</sequence>
<keyword evidence="1" id="KW-0805">Transcription regulation</keyword>
<dbReference type="Gene3D" id="1.10.10.60">
    <property type="entry name" value="Homeodomain-like"/>
    <property type="match status" value="2"/>
</dbReference>
<dbReference type="PROSITE" id="PS01124">
    <property type="entry name" value="HTH_ARAC_FAMILY_2"/>
    <property type="match status" value="1"/>
</dbReference>
<keyword evidence="2" id="KW-0238">DNA-binding</keyword>
<dbReference type="EMBL" id="LVJH01000039">
    <property type="protein sequence ID" value="OAB40144.1"/>
    <property type="molecule type" value="Genomic_DNA"/>
</dbReference>
<evidence type="ECO:0000256" key="1">
    <source>
        <dbReference type="ARBA" id="ARBA00023015"/>
    </source>
</evidence>
<dbReference type="PRINTS" id="PR00032">
    <property type="entry name" value="HTHARAC"/>
</dbReference>
<dbReference type="InterPro" id="IPR053142">
    <property type="entry name" value="PchR_regulatory_protein"/>
</dbReference>
<evidence type="ECO:0000256" key="2">
    <source>
        <dbReference type="ARBA" id="ARBA00023125"/>
    </source>
</evidence>
<dbReference type="PANTHER" id="PTHR47893:SF1">
    <property type="entry name" value="REGULATORY PROTEIN PCHR"/>
    <property type="match status" value="1"/>
</dbReference>
<evidence type="ECO:0000259" key="4">
    <source>
        <dbReference type="PROSITE" id="PS01124"/>
    </source>
</evidence>
<reference evidence="5 6" key="1">
    <citation type="submission" date="2016-03" db="EMBL/GenBank/DDBJ databases">
        <title>Draft genome sequence of Paenibacillus glacialis DSM 22343.</title>
        <authorList>
            <person name="Shin S.-K."/>
            <person name="Yi H."/>
        </authorList>
    </citation>
    <scope>NUCLEOTIDE SEQUENCE [LARGE SCALE GENOMIC DNA]</scope>
    <source>
        <strain evidence="5 6">DSM 22343</strain>
    </source>
</reference>
<dbReference type="InterPro" id="IPR009057">
    <property type="entry name" value="Homeodomain-like_sf"/>
</dbReference>
<organism evidence="5 6">
    <name type="scientific">Paenibacillus glacialis</name>
    <dbReference type="NCBI Taxonomy" id="494026"/>
    <lineage>
        <taxon>Bacteria</taxon>
        <taxon>Bacillati</taxon>
        <taxon>Bacillota</taxon>
        <taxon>Bacilli</taxon>
        <taxon>Bacillales</taxon>
        <taxon>Paenibacillaceae</taxon>
        <taxon>Paenibacillus</taxon>
    </lineage>
</organism>
<gene>
    <name evidence="5" type="ORF">PGLA_18290</name>
</gene>
<dbReference type="AlphaFoldDB" id="A0A168J4C3"/>
<dbReference type="InterPro" id="IPR018060">
    <property type="entry name" value="HTH_AraC"/>
</dbReference>
<dbReference type="InterPro" id="IPR020449">
    <property type="entry name" value="Tscrpt_reg_AraC-type_HTH"/>
</dbReference>
<dbReference type="PANTHER" id="PTHR47893">
    <property type="entry name" value="REGULATORY PROTEIN PCHR"/>
    <property type="match status" value="1"/>
</dbReference>
<comment type="caution">
    <text evidence="5">The sequence shown here is derived from an EMBL/GenBank/DDBJ whole genome shotgun (WGS) entry which is preliminary data.</text>
</comment>
<proteinExistence type="predicted"/>
<feature type="domain" description="HTH araC/xylS-type" evidence="4">
    <location>
        <begin position="225"/>
        <end position="323"/>
    </location>
</feature>